<dbReference type="InterPro" id="IPR004610">
    <property type="entry name" value="RecJ"/>
</dbReference>
<keyword evidence="3" id="KW-0540">Nuclease</keyword>
<proteinExistence type="inferred from homology"/>
<organism evidence="9 10">
    <name type="scientific">Pedobacter westerhofensis</name>
    <dbReference type="NCBI Taxonomy" id="425512"/>
    <lineage>
        <taxon>Bacteria</taxon>
        <taxon>Pseudomonadati</taxon>
        <taxon>Bacteroidota</taxon>
        <taxon>Sphingobacteriia</taxon>
        <taxon>Sphingobacteriales</taxon>
        <taxon>Sphingobacteriaceae</taxon>
        <taxon>Pedobacter</taxon>
    </lineage>
</organism>
<dbReference type="GO" id="GO:0006281">
    <property type="term" value="P:DNA repair"/>
    <property type="evidence" value="ECO:0007669"/>
    <property type="project" value="InterPro"/>
</dbReference>
<evidence type="ECO:0000256" key="3">
    <source>
        <dbReference type="ARBA" id="ARBA00022722"/>
    </source>
</evidence>
<dbReference type="InterPro" id="IPR001667">
    <property type="entry name" value="DDH_dom"/>
</dbReference>
<feature type="domain" description="DHHA1" evidence="7">
    <location>
        <begin position="364"/>
        <end position="455"/>
    </location>
</feature>
<dbReference type="GO" id="GO:0008409">
    <property type="term" value="F:5'-3' exonuclease activity"/>
    <property type="evidence" value="ECO:0007669"/>
    <property type="project" value="InterPro"/>
</dbReference>
<dbReference type="NCBIfam" id="TIGR00644">
    <property type="entry name" value="recJ"/>
    <property type="match status" value="1"/>
</dbReference>
<feature type="domain" description="DDH" evidence="6">
    <location>
        <begin position="94"/>
        <end position="244"/>
    </location>
</feature>
<comment type="similarity">
    <text evidence="1">Belongs to the RecJ family.</text>
</comment>
<feature type="domain" description="RecJ OB" evidence="8">
    <location>
        <begin position="470"/>
        <end position="575"/>
    </location>
</feature>
<dbReference type="Pfam" id="PF02272">
    <property type="entry name" value="DHHA1"/>
    <property type="match status" value="1"/>
</dbReference>
<reference evidence="9 10" key="1">
    <citation type="submission" date="2017-05" db="EMBL/GenBank/DDBJ databases">
        <authorList>
            <person name="Varghese N."/>
            <person name="Submissions S."/>
        </authorList>
    </citation>
    <scope>NUCLEOTIDE SEQUENCE [LARGE SCALE GENOMIC DNA]</scope>
    <source>
        <strain evidence="9 10">DSM 19036</strain>
    </source>
</reference>
<dbReference type="Gene3D" id="3.90.1640.30">
    <property type="match status" value="1"/>
</dbReference>
<protein>
    <recommendedName>
        <fullName evidence="2">Single-stranded-DNA-specific exonuclease RecJ</fullName>
    </recommendedName>
</protein>
<evidence type="ECO:0000313" key="10">
    <source>
        <dbReference type="Proteomes" id="UP000320300"/>
    </source>
</evidence>
<dbReference type="InterPro" id="IPR041122">
    <property type="entry name" value="RecJ_OB"/>
</dbReference>
<keyword evidence="4" id="KW-0378">Hydrolase</keyword>
<name>A0A521BWN3_9SPHI</name>
<dbReference type="GO" id="GO:0006310">
    <property type="term" value="P:DNA recombination"/>
    <property type="evidence" value="ECO:0007669"/>
    <property type="project" value="InterPro"/>
</dbReference>
<evidence type="ECO:0000256" key="4">
    <source>
        <dbReference type="ARBA" id="ARBA00022801"/>
    </source>
</evidence>
<keyword evidence="5 9" id="KW-0269">Exonuclease</keyword>
<keyword evidence="10" id="KW-1185">Reference proteome</keyword>
<evidence type="ECO:0000259" key="7">
    <source>
        <dbReference type="Pfam" id="PF02272"/>
    </source>
</evidence>
<evidence type="ECO:0000256" key="1">
    <source>
        <dbReference type="ARBA" id="ARBA00005915"/>
    </source>
</evidence>
<dbReference type="Proteomes" id="UP000320300">
    <property type="component" value="Unassembled WGS sequence"/>
</dbReference>
<dbReference type="GO" id="GO:0003676">
    <property type="term" value="F:nucleic acid binding"/>
    <property type="evidence" value="ECO:0007669"/>
    <property type="project" value="InterPro"/>
</dbReference>
<evidence type="ECO:0000259" key="8">
    <source>
        <dbReference type="Pfam" id="PF17768"/>
    </source>
</evidence>
<evidence type="ECO:0000256" key="2">
    <source>
        <dbReference type="ARBA" id="ARBA00019841"/>
    </source>
</evidence>
<dbReference type="AlphaFoldDB" id="A0A521BWN3"/>
<dbReference type="InterPro" id="IPR051673">
    <property type="entry name" value="SSDNA_exonuclease_RecJ"/>
</dbReference>
<gene>
    <name evidence="9" type="ORF">SAMN06265348_10345</name>
</gene>
<dbReference type="EMBL" id="FXTN01000003">
    <property type="protein sequence ID" value="SMO51604.1"/>
    <property type="molecule type" value="Genomic_DNA"/>
</dbReference>
<evidence type="ECO:0000256" key="5">
    <source>
        <dbReference type="ARBA" id="ARBA00022839"/>
    </source>
</evidence>
<dbReference type="PANTHER" id="PTHR30255">
    <property type="entry name" value="SINGLE-STRANDED-DNA-SPECIFIC EXONUCLEASE RECJ"/>
    <property type="match status" value="1"/>
</dbReference>
<dbReference type="Pfam" id="PF17768">
    <property type="entry name" value="RecJ_OB"/>
    <property type="match status" value="1"/>
</dbReference>
<dbReference type="PANTHER" id="PTHR30255:SF2">
    <property type="entry name" value="SINGLE-STRANDED-DNA-SPECIFIC EXONUCLEASE RECJ"/>
    <property type="match status" value="1"/>
</dbReference>
<dbReference type="Pfam" id="PF01368">
    <property type="entry name" value="DHH"/>
    <property type="match status" value="1"/>
</dbReference>
<dbReference type="SUPFAM" id="SSF64182">
    <property type="entry name" value="DHH phosphoesterases"/>
    <property type="match status" value="1"/>
</dbReference>
<dbReference type="Gene3D" id="3.10.310.30">
    <property type="match status" value="1"/>
</dbReference>
<evidence type="ECO:0000313" key="9">
    <source>
        <dbReference type="EMBL" id="SMO51604.1"/>
    </source>
</evidence>
<dbReference type="InterPro" id="IPR003156">
    <property type="entry name" value="DHHA1_dom"/>
</dbReference>
<accession>A0A521BWN3</accession>
<sequence length="582" mass="64823">MIYLQSVAKIHKNQMEKRWVQAVKGDKDVTDLLAQQLNIDKTLAEILVQRGITTFTEAKDFFRPQLSQLYDPFLMKDMDKAIIRIDSAITTAEKIMIYGDYDVDGTTSVALAFSFFRQFSPYLEYYIPDRHKEGYGVSTAGIDYANSKGITLIIALDCGIKSNDKVAYANSLGIDFIICDHHLPGDELPAAVAILDPKRSDCPYPFKELAGCGIGFKLAQAYCSKHQLPANMYEQYLDMVMVSIAADIVPIVDENRILAYFGLIKLNTNPCVGLKALMDSCGKNKDFTITDVVFTLAPRINAAGRMDHGNQAVKMLLCTEDDLAAEQSLFINIQNTDRKLSDSSITAEALALIDESDVLIGKKTTVVYNENWNKGVIGIVASRLTEKYYRPTIVLTHSNGLLTGSARSVPGYDLYEALLGCADLLEQFGGHKFAAGLTMKQENIHAFSERFEDIVGATITEDLLCPEILIDNEINFSQIDGKFQRIIAQMAPFGPMNPAPVFVTHAVTYVGRPYVVGTKHLKLNIKQQNSAIFEAIGFGLAEFENLLQPNVPFSVCYTVEENIWKDQRRLQLNLKAIKIHNQ</sequence>
<evidence type="ECO:0000259" key="6">
    <source>
        <dbReference type="Pfam" id="PF01368"/>
    </source>
</evidence>
<dbReference type="InterPro" id="IPR038763">
    <property type="entry name" value="DHH_sf"/>
</dbReference>